<evidence type="ECO:0000256" key="1">
    <source>
        <dbReference type="ARBA" id="ARBA00005791"/>
    </source>
</evidence>
<evidence type="ECO:0000256" key="4">
    <source>
        <dbReference type="ARBA" id="ARBA00023157"/>
    </source>
</evidence>
<evidence type="ECO:0000256" key="2">
    <source>
        <dbReference type="ARBA" id="ARBA00022729"/>
    </source>
</evidence>
<evidence type="ECO:0000256" key="3">
    <source>
        <dbReference type="ARBA" id="ARBA00023002"/>
    </source>
</evidence>
<feature type="domain" description="Thioredoxin-like fold" evidence="8">
    <location>
        <begin position="89"/>
        <end position="243"/>
    </location>
</feature>
<dbReference type="PANTHER" id="PTHR13887:SF14">
    <property type="entry name" value="DISULFIDE BOND FORMATION PROTEIN D"/>
    <property type="match status" value="1"/>
</dbReference>
<dbReference type="EMBL" id="BMMZ01000002">
    <property type="protein sequence ID" value="GGL54882.1"/>
    <property type="molecule type" value="Genomic_DNA"/>
</dbReference>
<dbReference type="InterPro" id="IPR036249">
    <property type="entry name" value="Thioredoxin-like_sf"/>
</dbReference>
<dbReference type="GO" id="GO:0016491">
    <property type="term" value="F:oxidoreductase activity"/>
    <property type="evidence" value="ECO:0007669"/>
    <property type="project" value="UniProtKB-KW"/>
</dbReference>
<keyword evidence="7" id="KW-0472">Membrane</keyword>
<dbReference type="InterPro" id="IPR012336">
    <property type="entry name" value="Thioredoxin-like_fold"/>
</dbReference>
<keyword evidence="7" id="KW-1133">Transmembrane helix</keyword>
<proteinExistence type="inferred from homology"/>
<comment type="similarity">
    <text evidence="1">Belongs to the thioredoxin family. DsbA subfamily.</text>
</comment>
<keyword evidence="2" id="KW-0732">Signal</keyword>
<evidence type="ECO:0000256" key="5">
    <source>
        <dbReference type="ARBA" id="ARBA00023284"/>
    </source>
</evidence>
<evidence type="ECO:0000259" key="8">
    <source>
        <dbReference type="Pfam" id="PF13462"/>
    </source>
</evidence>
<keyword evidence="3" id="KW-0560">Oxidoreductase</keyword>
<reference evidence="9" key="1">
    <citation type="journal article" date="2014" name="Int. J. Syst. Evol. Microbiol.">
        <title>Complete genome sequence of Corynebacterium casei LMG S-19264T (=DSM 44701T), isolated from a smear-ripened cheese.</title>
        <authorList>
            <consortium name="US DOE Joint Genome Institute (JGI-PGF)"/>
            <person name="Walter F."/>
            <person name="Albersmeier A."/>
            <person name="Kalinowski J."/>
            <person name="Ruckert C."/>
        </authorList>
    </citation>
    <scope>NUCLEOTIDE SEQUENCE</scope>
    <source>
        <strain evidence="9">CGMCC 4.7306</strain>
    </source>
</reference>
<dbReference type="Gene3D" id="3.40.30.10">
    <property type="entry name" value="Glutaredoxin"/>
    <property type="match status" value="1"/>
</dbReference>
<evidence type="ECO:0000313" key="9">
    <source>
        <dbReference type="EMBL" id="GGL54882.1"/>
    </source>
</evidence>
<dbReference type="Pfam" id="PF13462">
    <property type="entry name" value="Thioredoxin_4"/>
    <property type="match status" value="1"/>
</dbReference>
<keyword evidence="10" id="KW-1185">Reference proteome</keyword>
<sequence length="261" mass="28064">MSEATRVNGGKRKPPKDGGSRNARERAAAAARENARRKRRRNLGILVLAVVVVVAAIGVGIGYATNFGHVSGDKQASATGWGPVSVDSGKPIVLGNPDAKTTVTLFEDFRCPHCQEFEEKFGDTLSSLQKNNTIKIELWILPVIDAEDGTNESVQAGNAFACAAQDGFGQAMYQGFWKNPNQTWSTDSLVELANKVADPPSSFKNCVTSMKHQDWVNSSQQAASAANVSGTPTMFINGKVQDLTTVMNWTTQQMKDAVTKG</sequence>
<gene>
    <name evidence="9" type="ORF">GCM10011575_11550</name>
</gene>
<keyword evidence="7" id="KW-0812">Transmembrane</keyword>
<reference evidence="9" key="2">
    <citation type="submission" date="2020-09" db="EMBL/GenBank/DDBJ databases">
        <authorList>
            <person name="Sun Q."/>
            <person name="Zhou Y."/>
        </authorList>
    </citation>
    <scope>NUCLEOTIDE SEQUENCE</scope>
    <source>
        <strain evidence="9">CGMCC 4.7306</strain>
    </source>
</reference>
<keyword evidence="5" id="KW-0676">Redox-active center</keyword>
<dbReference type="AlphaFoldDB" id="A0A917S4H4"/>
<dbReference type="RefSeq" id="WP_188894208.1">
    <property type="nucleotide sequence ID" value="NZ_BMMZ01000002.1"/>
</dbReference>
<name>A0A917S4H4_9ACTN</name>
<dbReference type="PANTHER" id="PTHR13887">
    <property type="entry name" value="GLUTATHIONE S-TRANSFERASE KAPPA"/>
    <property type="match status" value="1"/>
</dbReference>
<feature type="transmembrane region" description="Helical" evidence="7">
    <location>
        <begin position="43"/>
        <end position="64"/>
    </location>
</feature>
<evidence type="ECO:0000256" key="6">
    <source>
        <dbReference type="SAM" id="MobiDB-lite"/>
    </source>
</evidence>
<organism evidence="9 10">
    <name type="scientific">Microlunatus endophyticus</name>
    <dbReference type="NCBI Taxonomy" id="1716077"/>
    <lineage>
        <taxon>Bacteria</taxon>
        <taxon>Bacillati</taxon>
        <taxon>Actinomycetota</taxon>
        <taxon>Actinomycetes</taxon>
        <taxon>Propionibacteriales</taxon>
        <taxon>Propionibacteriaceae</taxon>
        <taxon>Microlunatus</taxon>
    </lineage>
</organism>
<accession>A0A917S4H4</accession>
<feature type="region of interest" description="Disordered" evidence="6">
    <location>
        <begin position="1"/>
        <end position="34"/>
    </location>
</feature>
<evidence type="ECO:0000313" key="10">
    <source>
        <dbReference type="Proteomes" id="UP000613840"/>
    </source>
</evidence>
<comment type="caution">
    <text evidence="9">The sequence shown here is derived from an EMBL/GenBank/DDBJ whole genome shotgun (WGS) entry which is preliminary data.</text>
</comment>
<evidence type="ECO:0000256" key="7">
    <source>
        <dbReference type="SAM" id="Phobius"/>
    </source>
</evidence>
<keyword evidence="4" id="KW-1015">Disulfide bond</keyword>
<feature type="compositionally biased region" description="Basic and acidic residues" evidence="6">
    <location>
        <begin position="15"/>
        <end position="27"/>
    </location>
</feature>
<dbReference type="Proteomes" id="UP000613840">
    <property type="component" value="Unassembled WGS sequence"/>
</dbReference>
<dbReference type="SUPFAM" id="SSF52833">
    <property type="entry name" value="Thioredoxin-like"/>
    <property type="match status" value="1"/>
</dbReference>
<protein>
    <submittedName>
        <fullName evidence="9">Membrane protein</fullName>
    </submittedName>
</protein>